<comment type="caution">
    <text evidence="4">The sequence shown here is derived from an EMBL/GenBank/DDBJ whole genome shotgun (WGS) entry which is preliminary data.</text>
</comment>
<gene>
    <name evidence="4" type="ORF">Q0590_11535</name>
</gene>
<dbReference type="Pfam" id="PF00155">
    <property type="entry name" value="Aminotran_1_2"/>
    <property type="match status" value="1"/>
</dbReference>
<keyword evidence="4" id="KW-0032">Aminotransferase</keyword>
<dbReference type="PANTHER" id="PTHR13693">
    <property type="entry name" value="CLASS II AMINOTRANSFERASE/8-AMINO-7-OXONONANOATE SYNTHASE"/>
    <property type="match status" value="1"/>
</dbReference>
<dbReference type="InterPro" id="IPR004839">
    <property type="entry name" value="Aminotransferase_I/II_large"/>
</dbReference>
<evidence type="ECO:0000256" key="2">
    <source>
        <dbReference type="ARBA" id="ARBA00022679"/>
    </source>
</evidence>
<dbReference type="InterPro" id="IPR015421">
    <property type="entry name" value="PyrdxlP-dep_Trfase_major"/>
</dbReference>
<protein>
    <submittedName>
        <fullName evidence="4">Aminotransferase class I/II-fold pyridoxal phosphate-dependent enzyme</fullName>
    </submittedName>
</protein>
<evidence type="ECO:0000313" key="5">
    <source>
        <dbReference type="Proteomes" id="UP001168528"/>
    </source>
</evidence>
<dbReference type="SUPFAM" id="SSF53383">
    <property type="entry name" value="PLP-dependent transferases"/>
    <property type="match status" value="1"/>
</dbReference>
<dbReference type="InterPro" id="IPR050087">
    <property type="entry name" value="AON_synthase_class-II"/>
</dbReference>
<dbReference type="InterPro" id="IPR015424">
    <property type="entry name" value="PyrdxlP-dep_Trfase"/>
</dbReference>
<dbReference type="Gene3D" id="3.40.640.10">
    <property type="entry name" value="Type I PLP-dependent aspartate aminotransferase-like (Major domain)"/>
    <property type="match status" value="1"/>
</dbReference>
<dbReference type="RefSeq" id="WP_302037694.1">
    <property type="nucleotide sequence ID" value="NZ_JAUKPO010000005.1"/>
</dbReference>
<keyword evidence="5" id="KW-1185">Reference proteome</keyword>
<accession>A0ABT8R891</accession>
<name>A0ABT8R891_9BACT</name>
<dbReference type="GO" id="GO:0008483">
    <property type="term" value="F:transaminase activity"/>
    <property type="evidence" value="ECO:0007669"/>
    <property type="project" value="UniProtKB-KW"/>
</dbReference>
<organism evidence="4 5">
    <name type="scientific">Rhodocytophaga aerolata</name>
    <dbReference type="NCBI Taxonomy" id="455078"/>
    <lineage>
        <taxon>Bacteria</taxon>
        <taxon>Pseudomonadati</taxon>
        <taxon>Bacteroidota</taxon>
        <taxon>Cytophagia</taxon>
        <taxon>Cytophagales</taxon>
        <taxon>Rhodocytophagaceae</taxon>
        <taxon>Rhodocytophaga</taxon>
    </lineage>
</organism>
<dbReference type="Proteomes" id="UP001168528">
    <property type="component" value="Unassembled WGS sequence"/>
</dbReference>
<comment type="cofactor">
    <cofactor evidence="1">
        <name>pyridoxal 5'-phosphate</name>
        <dbReference type="ChEBI" id="CHEBI:597326"/>
    </cofactor>
</comment>
<sequence length="352" mass="39537">MNEVVHIDHLPGRTLTVEGKEHLYFSGTSYLGMARNEAFQKHLLEGIRLYGSNYSSSRISNLKLQIFEESEAYLAQFTGAETALTMSSGFLTGQMVVRLLENKGRFLYAPRTHPALWRTQADFYDGSFNTWVATLPETIGTFPENDLILITNSLDPLLAQPYDFSWVAHLPASKSITLVVDDSHGFGVLGKEGAGIFSKLQPYTNIRLLVLSSLGKAFGIPGGVILGEKETIDQFKANPFFGGSSPVIPAYLYAFLQSKAIYQQERERLFQNIQLFTSHIAGLSIFDYFSRYPVYYTRQHQLCTYLKDNGVLISSFPYPSPQDDLITRVIISSLHTEEDIHTLAKLIEEFSS</sequence>
<evidence type="ECO:0000256" key="1">
    <source>
        <dbReference type="ARBA" id="ARBA00001933"/>
    </source>
</evidence>
<feature type="domain" description="Aminotransferase class I/classII large" evidence="3">
    <location>
        <begin position="67"/>
        <end position="345"/>
    </location>
</feature>
<evidence type="ECO:0000313" key="4">
    <source>
        <dbReference type="EMBL" id="MDO1446890.1"/>
    </source>
</evidence>
<dbReference type="EMBL" id="JAUKPO010000005">
    <property type="protein sequence ID" value="MDO1446890.1"/>
    <property type="molecule type" value="Genomic_DNA"/>
</dbReference>
<reference evidence="4" key="1">
    <citation type="submission" date="2023-07" db="EMBL/GenBank/DDBJ databases">
        <title>The genome sequence of Rhodocytophaga aerolata KACC 12507.</title>
        <authorList>
            <person name="Zhang X."/>
        </authorList>
    </citation>
    <scope>NUCLEOTIDE SEQUENCE</scope>
    <source>
        <strain evidence="4">KACC 12507</strain>
    </source>
</reference>
<proteinExistence type="predicted"/>
<dbReference type="InterPro" id="IPR015422">
    <property type="entry name" value="PyrdxlP-dep_Trfase_small"/>
</dbReference>
<dbReference type="Gene3D" id="3.90.1150.10">
    <property type="entry name" value="Aspartate Aminotransferase, domain 1"/>
    <property type="match status" value="1"/>
</dbReference>
<evidence type="ECO:0000259" key="3">
    <source>
        <dbReference type="Pfam" id="PF00155"/>
    </source>
</evidence>
<keyword evidence="2" id="KW-0808">Transferase</keyword>